<keyword evidence="2" id="KW-1185">Reference proteome</keyword>
<evidence type="ECO:0000313" key="2">
    <source>
        <dbReference type="Proteomes" id="UP000799118"/>
    </source>
</evidence>
<name>A0A6A4GJ84_9AGAR</name>
<reference evidence="1" key="1">
    <citation type="journal article" date="2019" name="Environ. Microbiol.">
        <title>Fungal ecological strategies reflected in gene transcription - a case study of two litter decomposers.</title>
        <authorList>
            <person name="Barbi F."/>
            <person name="Kohler A."/>
            <person name="Barry K."/>
            <person name="Baskaran P."/>
            <person name="Daum C."/>
            <person name="Fauchery L."/>
            <person name="Ihrmark K."/>
            <person name="Kuo A."/>
            <person name="LaButti K."/>
            <person name="Lipzen A."/>
            <person name="Morin E."/>
            <person name="Grigoriev I.V."/>
            <person name="Henrissat B."/>
            <person name="Lindahl B."/>
            <person name="Martin F."/>
        </authorList>
    </citation>
    <scope>NUCLEOTIDE SEQUENCE</scope>
    <source>
        <strain evidence="1">JB14</strain>
    </source>
</reference>
<dbReference type="EMBL" id="ML769948">
    <property type="protein sequence ID" value="KAE9385762.1"/>
    <property type="molecule type" value="Genomic_DNA"/>
</dbReference>
<sequence length="100" mass="11393">MTLLCRHDRLLFTVNMNTPGEGQHYVLALLAKLFETFRTIPSSDFSTIWLPITPQLCQVGLPQAIHVSYDIRGVYLSCIRTSVALPDDLPPTKVYWMRSI</sequence>
<dbReference type="OrthoDB" id="3364670at2759"/>
<dbReference type="AlphaFoldDB" id="A0A6A4GJ84"/>
<accession>A0A6A4GJ84</accession>
<organism evidence="1 2">
    <name type="scientific">Gymnopus androsaceus JB14</name>
    <dbReference type="NCBI Taxonomy" id="1447944"/>
    <lineage>
        <taxon>Eukaryota</taxon>
        <taxon>Fungi</taxon>
        <taxon>Dikarya</taxon>
        <taxon>Basidiomycota</taxon>
        <taxon>Agaricomycotina</taxon>
        <taxon>Agaricomycetes</taxon>
        <taxon>Agaricomycetidae</taxon>
        <taxon>Agaricales</taxon>
        <taxon>Marasmiineae</taxon>
        <taxon>Omphalotaceae</taxon>
        <taxon>Gymnopus</taxon>
    </lineage>
</organism>
<proteinExistence type="predicted"/>
<dbReference type="Proteomes" id="UP000799118">
    <property type="component" value="Unassembled WGS sequence"/>
</dbReference>
<gene>
    <name evidence="1" type="ORF">BT96DRAFT_840293</name>
</gene>
<evidence type="ECO:0000313" key="1">
    <source>
        <dbReference type="EMBL" id="KAE9385762.1"/>
    </source>
</evidence>
<protein>
    <submittedName>
        <fullName evidence="1">Uncharacterized protein</fullName>
    </submittedName>
</protein>